<evidence type="ECO:0000256" key="1">
    <source>
        <dbReference type="ARBA" id="ARBA00012513"/>
    </source>
</evidence>
<reference evidence="4" key="2">
    <citation type="submission" date="2015-01" db="EMBL/GenBank/DDBJ databases">
        <title>Evolutionary Origins and Diversification of the Mycorrhizal Mutualists.</title>
        <authorList>
            <consortium name="DOE Joint Genome Institute"/>
            <consortium name="Mycorrhizal Genomics Consortium"/>
            <person name="Kohler A."/>
            <person name="Kuo A."/>
            <person name="Nagy L.G."/>
            <person name="Floudas D."/>
            <person name="Copeland A."/>
            <person name="Barry K.W."/>
            <person name="Cichocki N."/>
            <person name="Veneault-Fourrey C."/>
            <person name="LaButti K."/>
            <person name="Lindquist E.A."/>
            <person name="Lipzen A."/>
            <person name="Lundell T."/>
            <person name="Morin E."/>
            <person name="Murat C."/>
            <person name="Riley R."/>
            <person name="Ohm R."/>
            <person name="Sun H."/>
            <person name="Tunlid A."/>
            <person name="Henrissat B."/>
            <person name="Grigoriev I.V."/>
            <person name="Hibbett D.S."/>
            <person name="Martin F."/>
        </authorList>
    </citation>
    <scope>NUCLEOTIDE SEQUENCE [LARGE SCALE GENOMIC DNA]</scope>
    <source>
        <strain evidence="4">441</strain>
    </source>
</reference>
<dbReference type="HOGENOM" id="CLU_019279_2_0_1"/>
<name>A0A0C9ZL43_9AGAM</name>
<dbReference type="GO" id="GO:0004674">
    <property type="term" value="F:protein serine/threonine kinase activity"/>
    <property type="evidence" value="ECO:0007669"/>
    <property type="project" value="UniProtKB-EC"/>
</dbReference>
<dbReference type="InterPro" id="IPR011009">
    <property type="entry name" value="Kinase-like_dom_sf"/>
</dbReference>
<reference evidence="3 4" key="1">
    <citation type="submission" date="2014-04" db="EMBL/GenBank/DDBJ databases">
        <authorList>
            <consortium name="DOE Joint Genome Institute"/>
            <person name="Kuo A."/>
            <person name="Kohler A."/>
            <person name="Costa M.D."/>
            <person name="Nagy L.G."/>
            <person name="Floudas D."/>
            <person name="Copeland A."/>
            <person name="Barry K.W."/>
            <person name="Cichocki N."/>
            <person name="Veneault-Fourrey C."/>
            <person name="LaButti K."/>
            <person name="Lindquist E.A."/>
            <person name="Lipzen A."/>
            <person name="Lundell T."/>
            <person name="Morin E."/>
            <person name="Murat C."/>
            <person name="Sun H."/>
            <person name="Tunlid A."/>
            <person name="Henrissat B."/>
            <person name="Grigoriev I.V."/>
            <person name="Hibbett D.S."/>
            <person name="Martin F."/>
            <person name="Nordberg H.P."/>
            <person name="Cantor M.N."/>
            <person name="Hua S.X."/>
        </authorList>
    </citation>
    <scope>NUCLEOTIDE SEQUENCE [LARGE SCALE GENOMIC DNA]</scope>
    <source>
        <strain evidence="3 4">441</strain>
    </source>
</reference>
<evidence type="ECO:0000313" key="4">
    <source>
        <dbReference type="Proteomes" id="UP000054018"/>
    </source>
</evidence>
<dbReference type="PROSITE" id="PS50011">
    <property type="entry name" value="PROTEIN_KINASE_DOM"/>
    <property type="match status" value="1"/>
</dbReference>
<accession>A0A0C9ZL43</accession>
<dbReference type="PROSITE" id="PS00108">
    <property type="entry name" value="PROTEIN_KINASE_ST"/>
    <property type="match status" value="1"/>
</dbReference>
<evidence type="ECO:0000313" key="3">
    <source>
        <dbReference type="EMBL" id="KIK23107.1"/>
    </source>
</evidence>
<dbReference type="OrthoDB" id="2688199at2759"/>
<feature type="domain" description="Protein kinase" evidence="2">
    <location>
        <begin position="7"/>
        <end position="261"/>
    </location>
</feature>
<dbReference type="Gene3D" id="1.10.510.10">
    <property type="entry name" value="Transferase(Phosphotransferase) domain 1"/>
    <property type="match status" value="1"/>
</dbReference>
<proteinExistence type="predicted"/>
<dbReference type="InterPro" id="IPR008271">
    <property type="entry name" value="Ser/Thr_kinase_AS"/>
</dbReference>
<dbReference type="SUPFAM" id="SSF56112">
    <property type="entry name" value="Protein kinase-like (PK-like)"/>
    <property type="match status" value="1"/>
</dbReference>
<evidence type="ECO:0000259" key="2">
    <source>
        <dbReference type="PROSITE" id="PS50011"/>
    </source>
</evidence>
<keyword evidence="4" id="KW-1185">Reference proteome</keyword>
<protein>
    <recommendedName>
        <fullName evidence="1">non-specific serine/threonine protein kinase</fullName>
        <ecNumber evidence="1">2.7.11.1</ecNumber>
    </recommendedName>
</protein>
<dbReference type="EC" id="2.7.11.1" evidence="1"/>
<dbReference type="GO" id="GO:0005524">
    <property type="term" value="F:ATP binding"/>
    <property type="evidence" value="ECO:0007669"/>
    <property type="project" value="InterPro"/>
</dbReference>
<sequence length="261" mass="29446">LQINGKYKLADKIGGSSQGDIFCAWNILSGAEVTVKLWHSKLSRALECKYHVYKSLTGGPGILHLYWFGTDYGFHAMVTEHLGSSLQDLVSQSDHKFSIDVITGIGLQMITCLEFMHAHNFIHHDIKPSNILTRVDVNNMSSIMVYLIDFGHAHTYRDHKTHCHLHCQEHVLFVGTKPFASVNAHTSIELSCCNDIKSLAYTLNFLLNSSLPWEHSADLCKILQAKLDFPPLTYNIPTAFLLFLEHTQMLSFGAKPDYELL</sequence>
<gene>
    <name evidence="3" type="ORF">PISMIDRAFT_82110</name>
</gene>
<dbReference type="Pfam" id="PF00069">
    <property type="entry name" value="Pkinase"/>
    <property type="match status" value="1"/>
</dbReference>
<dbReference type="Proteomes" id="UP000054018">
    <property type="component" value="Unassembled WGS sequence"/>
</dbReference>
<dbReference type="InterPro" id="IPR050235">
    <property type="entry name" value="CK1_Ser-Thr_kinase"/>
</dbReference>
<feature type="non-terminal residue" evidence="3">
    <location>
        <position position="261"/>
    </location>
</feature>
<dbReference type="PANTHER" id="PTHR11909">
    <property type="entry name" value="CASEIN KINASE-RELATED"/>
    <property type="match status" value="1"/>
</dbReference>
<dbReference type="SMART" id="SM00220">
    <property type="entry name" value="S_TKc"/>
    <property type="match status" value="1"/>
</dbReference>
<dbReference type="AlphaFoldDB" id="A0A0C9ZL43"/>
<feature type="non-terminal residue" evidence="3">
    <location>
        <position position="1"/>
    </location>
</feature>
<dbReference type="InterPro" id="IPR000719">
    <property type="entry name" value="Prot_kinase_dom"/>
</dbReference>
<dbReference type="EMBL" id="KN833730">
    <property type="protein sequence ID" value="KIK23107.1"/>
    <property type="molecule type" value="Genomic_DNA"/>
</dbReference>
<organism evidence="3 4">
    <name type="scientific">Pisolithus microcarpus 441</name>
    <dbReference type="NCBI Taxonomy" id="765257"/>
    <lineage>
        <taxon>Eukaryota</taxon>
        <taxon>Fungi</taxon>
        <taxon>Dikarya</taxon>
        <taxon>Basidiomycota</taxon>
        <taxon>Agaricomycotina</taxon>
        <taxon>Agaricomycetes</taxon>
        <taxon>Agaricomycetidae</taxon>
        <taxon>Boletales</taxon>
        <taxon>Sclerodermatineae</taxon>
        <taxon>Pisolithaceae</taxon>
        <taxon>Pisolithus</taxon>
    </lineage>
</organism>
<dbReference type="STRING" id="765257.A0A0C9ZL43"/>